<dbReference type="InterPro" id="IPR018490">
    <property type="entry name" value="cNMP-bd_dom_sf"/>
</dbReference>
<accession>A0ABU7IA52</accession>
<evidence type="ECO:0000259" key="1">
    <source>
        <dbReference type="Pfam" id="PF00027"/>
    </source>
</evidence>
<dbReference type="InterPro" id="IPR000595">
    <property type="entry name" value="cNMP-bd_dom"/>
</dbReference>
<sequence>MGSNWESFDIFTAMYPNFIRHIKRYVSLTDDETSLLLQQIKPLTPKKKEFLLQEGQVCRYNYFVEQGCLRMFFVNDKGTEQIVQFALENWWIADYMSFGMQRPSNFSIQAVETSQIVGLAYSQQDELFKQLPQLERYFRIMMQRAYAAAQMRVKFFHDFTKEESYLHFIRMFPDFAQRIPQYMLASYLGITPEYLSELRKKQ</sequence>
<gene>
    <name evidence="2" type="ORF">VRU48_14010</name>
</gene>
<dbReference type="SUPFAM" id="SSF51206">
    <property type="entry name" value="cAMP-binding domain-like"/>
    <property type="match status" value="1"/>
</dbReference>
<proteinExistence type="predicted"/>
<comment type="caution">
    <text evidence="2">The sequence shown here is derived from an EMBL/GenBank/DDBJ whole genome shotgun (WGS) entry which is preliminary data.</text>
</comment>
<dbReference type="RefSeq" id="WP_330108542.1">
    <property type="nucleotide sequence ID" value="NZ_JAZDQT010000002.1"/>
</dbReference>
<protein>
    <submittedName>
        <fullName evidence="2">Crp/Fnr family transcriptional regulator</fullName>
    </submittedName>
</protein>
<dbReference type="Proteomes" id="UP001336835">
    <property type="component" value="Unassembled WGS sequence"/>
</dbReference>
<dbReference type="EMBL" id="JAZDQT010000002">
    <property type="protein sequence ID" value="MEE1946234.1"/>
    <property type="molecule type" value="Genomic_DNA"/>
</dbReference>
<evidence type="ECO:0000313" key="3">
    <source>
        <dbReference type="Proteomes" id="UP001336835"/>
    </source>
</evidence>
<dbReference type="InterPro" id="IPR014710">
    <property type="entry name" value="RmlC-like_jellyroll"/>
</dbReference>
<keyword evidence="3" id="KW-1185">Reference proteome</keyword>
<dbReference type="Gene3D" id="2.60.120.10">
    <property type="entry name" value="Jelly Rolls"/>
    <property type="match status" value="1"/>
</dbReference>
<organism evidence="2 3">
    <name type="scientific">Pedobacter albus</name>
    <dbReference type="NCBI Taxonomy" id="3113905"/>
    <lineage>
        <taxon>Bacteria</taxon>
        <taxon>Pseudomonadati</taxon>
        <taxon>Bacteroidota</taxon>
        <taxon>Sphingobacteriia</taxon>
        <taxon>Sphingobacteriales</taxon>
        <taxon>Sphingobacteriaceae</taxon>
        <taxon>Pedobacter</taxon>
    </lineage>
</organism>
<reference evidence="2 3" key="1">
    <citation type="submission" date="2024-01" db="EMBL/GenBank/DDBJ databases">
        <title>Pedobacter sp. nov., isolated from fresh soil.</title>
        <authorList>
            <person name="Le N.T.T."/>
        </authorList>
    </citation>
    <scope>NUCLEOTIDE SEQUENCE [LARGE SCALE GENOMIC DNA]</scope>
    <source>
        <strain evidence="2 3">KR3-3</strain>
    </source>
</reference>
<dbReference type="Pfam" id="PF00027">
    <property type="entry name" value="cNMP_binding"/>
    <property type="match status" value="1"/>
</dbReference>
<name>A0ABU7IA52_9SPHI</name>
<evidence type="ECO:0000313" key="2">
    <source>
        <dbReference type="EMBL" id="MEE1946234.1"/>
    </source>
</evidence>
<dbReference type="CDD" id="cd00038">
    <property type="entry name" value="CAP_ED"/>
    <property type="match status" value="1"/>
</dbReference>
<feature type="domain" description="Cyclic nucleotide-binding" evidence="1">
    <location>
        <begin position="46"/>
        <end position="130"/>
    </location>
</feature>